<dbReference type="Proteomes" id="UP000241890">
    <property type="component" value="Unassembled WGS sequence"/>
</dbReference>
<dbReference type="AlphaFoldDB" id="A0A2R5GV10"/>
<protein>
    <submittedName>
        <fullName evidence="6">30S ribosomal protein S9</fullName>
    </submittedName>
</protein>
<evidence type="ECO:0000256" key="5">
    <source>
        <dbReference type="SAM" id="MobiDB-lite"/>
    </source>
</evidence>
<dbReference type="GO" id="GO:0006412">
    <property type="term" value="P:translation"/>
    <property type="evidence" value="ECO:0007669"/>
    <property type="project" value="InterPro"/>
</dbReference>
<dbReference type="NCBIfam" id="NF001099">
    <property type="entry name" value="PRK00132.1"/>
    <property type="match status" value="1"/>
</dbReference>
<keyword evidence="2 4" id="KW-0689">Ribosomal protein</keyword>
<dbReference type="GO" id="GO:0003723">
    <property type="term" value="F:RNA binding"/>
    <property type="evidence" value="ECO:0007669"/>
    <property type="project" value="TreeGrafter"/>
</dbReference>
<gene>
    <name evidence="6" type="ORF">FCC1311_109082</name>
</gene>
<dbReference type="FunFam" id="3.30.230.10:FF:000001">
    <property type="entry name" value="30S ribosomal protein S9"/>
    <property type="match status" value="1"/>
</dbReference>
<dbReference type="OrthoDB" id="10254627at2759"/>
<accession>A0A2R5GV10</accession>
<evidence type="ECO:0000256" key="2">
    <source>
        <dbReference type="ARBA" id="ARBA00022980"/>
    </source>
</evidence>
<dbReference type="GO" id="GO:0022627">
    <property type="term" value="C:cytosolic small ribosomal subunit"/>
    <property type="evidence" value="ECO:0007669"/>
    <property type="project" value="TreeGrafter"/>
</dbReference>
<evidence type="ECO:0000256" key="1">
    <source>
        <dbReference type="ARBA" id="ARBA00005251"/>
    </source>
</evidence>
<dbReference type="EMBL" id="BEYU01000209">
    <property type="protein sequence ID" value="GBG34686.1"/>
    <property type="molecule type" value="Genomic_DNA"/>
</dbReference>
<dbReference type="InParanoid" id="A0A2R5GV10"/>
<evidence type="ECO:0000313" key="6">
    <source>
        <dbReference type="EMBL" id="GBG34686.1"/>
    </source>
</evidence>
<keyword evidence="7" id="KW-1185">Reference proteome</keyword>
<dbReference type="InterPro" id="IPR023035">
    <property type="entry name" value="Ribosomal_uS9_bac/plastid"/>
</dbReference>
<comment type="similarity">
    <text evidence="1 4">Belongs to the universal ribosomal protein uS9 family.</text>
</comment>
<dbReference type="SUPFAM" id="SSF54211">
    <property type="entry name" value="Ribosomal protein S5 domain 2-like"/>
    <property type="match status" value="1"/>
</dbReference>
<evidence type="ECO:0000256" key="3">
    <source>
        <dbReference type="ARBA" id="ARBA00023274"/>
    </source>
</evidence>
<keyword evidence="3 4" id="KW-0687">Ribonucleoprotein</keyword>
<evidence type="ECO:0000313" key="7">
    <source>
        <dbReference type="Proteomes" id="UP000241890"/>
    </source>
</evidence>
<dbReference type="PROSITE" id="PS00360">
    <property type="entry name" value="RIBOSOMAL_S9"/>
    <property type="match status" value="1"/>
</dbReference>
<dbReference type="PANTHER" id="PTHR21569">
    <property type="entry name" value="RIBOSOMAL PROTEIN S9"/>
    <property type="match status" value="1"/>
</dbReference>
<dbReference type="Gene3D" id="3.30.230.10">
    <property type="match status" value="1"/>
</dbReference>
<name>A0A2R5GV10_9STRA</name>
<evidence type="ECO:0000256" key="4">
    <source>
        <dbReference type="RuleBase" id="RU003815"/>
    </source>
</evidence>
<sequence length="199" mass="22212">MDFSSLFADKLEKSIPSWTEAFGKMSAKDLDEAELIAAGQTPADTKVKIDTSIPLPREPKIDGKGRSYGTGRRKTSTACVWIKPVEAERQEGSGTITVNRRELVKYFHQDPDQRFHAIEPLLVTKTIGNFDVNVVVSGGGYTGQAGAIRHGLARALQNYNPSHRAVLKPLQMLRRDPRMVEPKKGGQPKARKKFQWVKR</sequence>
<proteinExistence type="inferred from homology"/>
<feature type="compositionally biased region" description="Basic residues" evidence="5">
    <location>
        <begin position="189"/>
        <end position="199"/>
    </location>
</feature>
<dbReference type="InterPro" id="IPR014721">
    <property type="entry name" value="Ribsml_uS5_D2-typ_fold_subgr"/>
</dbReference>
<reference evidence="6 7" key="1">
    <citation type="submission" date="2017-12" db="EMBL/GenBank/DDBJ databases">
        <title>Sequencing, de novo assembly and annotation of complete genome of a new Thraustochytrid species, strain FCC1311.</title>
        <authorList>
            <person name="Sedici K."/>
            <person name="Godart F."/>
            <person name="Aiese Cigliano R."/>
            <person name="Sanseverino W."/>
            <person name="Barakat M."/>
            <person name="Ortet P."/>
            <person name="Marechal E."/>
            <person name="Cagnac O."/>
            <person name="Amato A."/>
        </authorList>
    </citation>
    <scope>NUCLEOTIDE SEQUENCE [LARGE SCALE GENOMIC DNA]</scope>
</reference>
<dbReference type="PANTHER" id="PTHR21569:SF1">
    <property type="entry name" value="SMALL RIBOSOMAL SUBUNIT PROTEIN US9M"/>
    <property type="match status" value="1"/>
</dbReference>
<comment type="caution">
    <text evidence="6">The sequence shown here is derived from an EMBL/GenBank/DDBJ whole genome shotgun (WGS) entry which is preliminary data.</text>
</comment>
<dbReference type="InterPro" id="IPR000754">
    <property type="entry name" value="Ribosomal_uS9"/>
</dbReference>
<dbReference type="InterPro" id="IPR020568">
    <property type="entry name" value="Ribosomal_Su5_D2-typ_SF"/>
</dbReference>
<dbReference type="Pfam" id="PF00380">
    <property type="entry name" value="Ribosomal_S9"/>
    <property type="match status" value="1"/>
</dbReference>
<dbReference type="GO" id="GO:0003735">
    <property type="term" value="F:structural constituent of ribosome"/>
    <property type="evidence" value="ECO:0007669"/>
    <property type="project" value="InterPro"/>
</dbReference>
<organism evidence="6 7">
    <name type="scientific">Hondaea fermentalgiana</name>
    <dbReference type="NCBI Taxonomy" id="2315210"/>
    <lineage>
        <taxon>Eukaryota</taxon>
        <taxon>Sar</taxon>
        <taxon>Stramenopiles</taxon>
        <taxon>Bigyra</taxon>
        <taxon>Labyrinthulomycetes</taxon>
        <taxon>Thraustochytrida</taxon>
        <taxon>Thraustochytriidae</taxon>
        <taxon>Hondaea</taxon>
    </lineage>
</organism>
<dbReference type="InterPro" id="IPR020574">
    <property type="entry name" value="Ribosomal_uS9_CS"/>
</dbReference>
<feature type="region of interest" description="Disordered" evidence="5">
    <location>
        <begin position="179"/>
        <end position="199"/>
    </location>
</feature>